<dbReference type="Gene3D" id="3.30.40.10">
    <property type="entry name" value="Zinc/RING finger domain, C3HC4 (zinc finger)"/>
    <property type="match status" value="1"/>
</dbReference>
<accession>A0A7J6W0L4</accession>
<gene>
    <name evidence="4" type="ORF">FRX31_019942</name>
</gene>
<keyword evidence="2" id="KW-1133">Transmembrane helix</keyword>
<proteinExistence type="predicted"/>
<keyword evidence="1" id="KW-0862">Zinc</keyword>
<dbReference type="Pfam" id="PF13639">
    <property type="entry name" value="zf-RING_2"/>
    <property type="match status" value="1"/>
</dbReference>
<dbReference type="PROSITE" id="PS50089">
    <property type="entry name" value="ZF_RING_2"/>
    <property type="match status" value="1"/>
</dbReference>
<reference evidence="4 5" key="1">
    <citation type="submission" date="2020-06" db="EMBL/GenBank/DDBJ databases">
        <title>Transcriptomic and genomic resources for Thalictrum thalictroides and T. hernandezii: Facilitating candidate gene discovery in an emerging model plant lineage.</title>
        <authorList>
            <person name="Arias T."/>
            <person name="Riano-Pachon D.M."/>
            <person name="Di Stilio V.S."/>
        </authorList>
    </citation>
    <scope>NUCLEOTIDE SEQUENCE [LARGE SCALE GENOMIC DNA]</scope>
    <source>
        <strain evidence="5">cv. WT478/WT964</strain>
        <tissue evidence="4">Leaves</tissue>
    </source>
</reference>
<dbReference type="GO" id="GO:0008270">
    <property type="term" value="F:zinc ion binding"/>
    <property type="evidence" value="ECO:0007669"/>
    <property type="project" value="UniProtKB-KW"/>
</dbReference>
<evidence type="ECO:0000313" key="5">
    <source>
        <dbReference type="Proteomes" id="UP000554482"/>
    </source>
</evidence>
<evidence type="ECO:0000259" key="3">
    <source>
        <dbReference type="PROSITE" id="PS50089"/>
    </source>
</evidence>
<keyword evidence="2" id="KW-0812">Transmembrane</keyword>
<sequence>MDDMNNTSDSGGMFMDKNSGVGFFVGISFGFIIFLAAVALVIIICKRPHTSESLQHLQSSTDFQHDPSVAIDIGLKEPTIQSYPTLLYSQTKLDNKDNTSCCSICLSNYKDIDLLRVLPDCKHMFHLKCVDPWLRLHSTCPVCRKSPVPTPLSTPLAEVVPLAQQQV</sequence>
<keyword evidence="5" id="KW-1185">Reference proteome</keyword>
<dbReference type="Proteomes" id="UP000554482">
    <property type="component" value="Unassembled WGS sequence"/>
</dbReference>
<dbReference type="EMBL" id="JABWDY010024138">
    <property type="protein sequence ID" value="KAF5190477.1"/>
    <property type="molecule type" value="Genomic_DNA"/>
</dbReference>
<name>A0A7J6W0L4_THATH</name>
<feature type="transmembrane region" description="Helical" evidence="2">
    <location>
        <begin position="20"/>
        <end position="45"/>
    </location>
</feature>
<evidence type="ECO:0000256" key="1">
    <source>
        <dbReference type="PROSITE-ProRule" id="PRU00175"/>
    </source>
</evidence>
<evidence type="ECO:0000313" key="4">
    <source>
        <dbReference type="EMBL" id="KAF5190477.1"/>
    </source>
</evidence>
<feature type="domain" description="RING-type" evidence="3">
    <location>
        <begin position="102"/>
        <end position="144"/>
    </location>
</feature>
<dbReference type="SUPFAM" id="SSF57850">
    <property type="entry name" value="RING/U-box"/>
    <property type="match status" value="1"/>
</dbReference>
<protein>
    <submittedName>
        <fullName evidence="4">Ring-h2 finger protein atl70</fullName>
    </submittedName>
</protein>
<dbReference type="AlphaFoldDB" id="A0A7J6W0L4"/>
<keyword evidence="2" id="KW-0472">Membrane</keyword>
<dbReference type="SMART" id="SM00184">
    <property type="entry name" value="RING"/>
    <property type="match status" value="1"/>
</dbReference>
<keyword evidence="1" id="KW-0863">Zinc-finger</keyword>
<dbReference type="InterPro" id="IPR001841">
    <property type="entry name" value="Znf_RING"/>
</dbReference>
<evidence type="ECO:0000256" key="2">
    <source>
        <dbReference type="SAM" id="Phobius"/>
    </source>
</evidence>
<dbReference type="InterPro" id="IPR013083">
    <property type="entry name" value="Znf_RING/FYVE/PHD"/>
</dbReference>
<dbReference type="PANTHER" id="PTHR46719">
    <property type="entry name" value="TRANSCRIPTION FACTOR C2H2 FAMILY-RELATED"/>
    <property type="match status" value="1"/>
</dbReference>
<organism evidence="4 5">
    <name type="scientific">Thalictrum thalictroides</name>
    <name type="common">Rue-anemone</name>
    <name type="synonym">Anemone thalictroides</name>
    <dbReference type="NCBI Taxonomy" id="46969"/>
    <lineage>
        <taxon>Eukaryota</taxon>
        <taxon>Viridiplantae</taxon>
        <taxon>Streptophyta</taxon>
        <taxon>Embryophyta</taxon>
        <taxon>Tracheophyta</taxon>
        <taxon>Spermatophyta</taxon>
        <taxon>Magnoliopsida</taxon>
        <taxon>Ranunculales</taxon>
        <taxon>Ranunculaceae</taxon>
        <taxon>Thalictroideae</taxon>
        <taxon>Thalictrum</taxon>
    </lineage>
</organism>
<dbReference type="InterPro" id="IPR045899">
    <property type="entry name" value="ATL71-like"/>
</dbReference>
<keyword evidence="1" id="KW-0479">Metal-binding</keyword>
<dbReference type="OrthoDB" id="8062037at2759"/>
<dbReference type="PANTHER" id="PTHR46719:SF14">
    <property type="entry name" value="TRANSCRIPTION FACTOR C2H2 FAMILY-RELATED"/>
    <property type="match status" value="1"/>
</dbReference>
<dbReference type="CDD" id="cd16461">
    <property type="entry name" value="RING-H2_EL5-like"/>
    <property type="match status" value="1"/>
</dbReference>
<comment type="caution">
    <text evidence="4">The sequence shown here is derived from an EMBL/GenBank/DDBJ whole genome shotgun (WGS) entry which is preliminary data.</text>
</comment>